<gene>
    <name evidence="3" type="ORF">NP048_14025</name>
</gene>
<dbReference type="EMBL" id="CP101987">
    <property type="protein sequence ID" value="UUI70900.1"/>
    <property type="molecule type" value="Genomic_DNA"/>
</dbReference>
<accession>A0ABY5KP93</accession>
<organism evidence="3 4">
    <name type="scientific">Cellulomonas xiejunii</name>
    <dbReference type="NCBI Taxonomy" id="2968083"/>
    <lineage>
        <taxon>Bacteria</taxon>
        <taxon>Bacillati</taxon>
        <taxon>Actinomycetota</taxon>
        <taxon>Actinomycetes</taxon>
        <taxon>Micrococcales</taxon>
        <taxon>Cellulomonadaceae</taxon>
        <taxon>Cellulomonas</taxon>
    </lineage>
</organism>
<evidence type="ECO:0000256" key="2">
    <source>
        <dbReference type="SAM" id="Phobius"/>
    </source>
</evidence>
<keyword evidence="4" id="KW-1185">Reference proteome</keyword>
<evidence type="ECO:0000256" key="1">
    <source>
        <dbReference type="SAM" id="MobiDB-lite"/>
    </source>
</evidence>
<protein>
    <submittedName>
        <fullName evidence="3">Histidine kinase</fullName>
    </submittedName>
</protein>
<proteinExistence type="predicted"/>
<keyword evidence="3" id="KW-0808">Transferase</keyword>
<feature type="transmembrane region" description="Helical" evidence="2">
    <location>
        <begin position="38"/>
        <end position="58"/>
    </location>
</feature>
<keyword evidence="3" id="KW-0418">Kinase</keyword>
<reference evidence="3 4" key="1">
    <citation type="submission" date="2022-07" db="EMBL/GenBank/DDBJ databases">
        <title>Novel species in genus cellulomonas.</title>
        <authorList>
            <person name="Ye L."/>
        </authorList>
    </citation>
    <scope>NUCLEOTIDE SEQUENCE [LARGE SCALE GENOMIC DNA]</scope>
    <source>
        <strain evidence="4">zg-B89</strain>
    </source>
</reference>
<evidence type="ECO:0000313" key="4">
    <source>
        <dbReference type="Proteomes" id="UP001316384"/>
    </source>
</evidence>
<name>A0ABY5KP93_9CELL</name>
<dbReference type="InterPro" id="IPR021202">
    <property type="entry name" value="Rv3654c-like"/>
</dbReference>
<dbReference type="GO" id="GO:0016301">
    <property type="term" value="F:kinase activity"/>
    <property type="evidence" value="ECO:0007669"/>
    <property type="project" value="UniProtKB-KW"/>
</dbReference>
<feature type="region of interest" description="Disordered" evidence="1">
    <location>
        <begin position="128"/>
        <end position="153"/>
    </location>
</feature>
<keyword evidence="2" id="KW-0812">Transmembrane</keyword>
<dbReference type="NCBIfam" id="TIGR03816">
    <property type="entry name" value="tadE_like_DECH"/>
    <property type="match status" value="1"/>
</dbReference>
<keyword evidence="2" id="KW-1133">Transmembrane helix</keyword>
<sequence>MRSPEGRPGGPSQGRCADAGPDAGSPATSAGRDAGSGAVLVLAVVAVALSLVLAAGLVGSAHVAAATASTAADLAALAAAQHAAKGGAEPCTQASVAARRNGALLTSCTPGSTGDVTVRVRVTSGVGHADDAARAGPRHPTSPVGESAIQFRR</sequence>
<feature type="region of interest" description="Disordered" evidence="1">
    <location>
        <begin position="1"/>
        <end position="31"/>
    </location>
</feature>
<evidence type="ECO:0000313" key="3">
    <source>
        <dbReference type="EMBL" id="UUI70900.1"/>
    </source>
</evidence>
<dbReference type="Proteomes" id="UP001316384">
    <property type="component" value="Chromosome"/>
</dbReference>
<keyword evidence="2" id="KW-0472">Membrane</keyword>